<evidence type="ECO:0000256" key="1">
    <source>
        <dbReference type="SAM" id="SignalP"/>
    </source>
</evidence>
<dbReference type="Pfam" id="PF07494">
    <property type="entry name" value="Reg_prop"/>
    <property type="match status" value="1"/>
</dbReference>
<dbReference type="Proteomes" id="UP000606003">
    <property type="component" value="Unassembled WGS sequence"/>
</dbReference>
<feature type="signal peptide" evidence="1">
    <location>
        <begin position="1"/>
        <end position="23"/>
    </location>
</feature>
<name>A0ABR8JR12_9BACT</name>
<keyword evidence="4" id="KW-1185">Reference proteome</keyword>
<feature type="domain" description="PorZ N-terminal beta-propeller" evidence="2">
    <location>
        <begin position="50"/>
        <end position="207"/>
    </location>
</feature>
<dbReference type="Gene3D" id="2.130.10.10">
    <property type="entry name" value="YVTN repeat-like/Quinoprotein amine dehydrogenase"/>
    <property type="match status" value="2"/>
</dbReference>
<comment type="caution">
    <text evidence="3">The sequence shown here is derived from an EMBL/GenBank/DDBJ whole genome shotgun (WGS) entry which is preliminary data.</text>
</comment>
<dbReference type="SUPFAM" id="SSF63829">
    <property type="entry name" value="Calcium-dependent phosphotriesterase"/>
    <property type="match status" value="3"/>
</dbReference>
<dbReference type="InterPro" id="IPR011110">
    <property type="entry name" value="Reg_prop"/>
</dbReference>
<evidence type="ECO:0000313" key="4">
    <source>
        <dbReference type="Proteomes" id="UP000606003"/>
    </source>
</evidence>
<feature type="chain" id="PRO_5045950996" description="PorZ N-terminal beta-propeller domain-containing protein" evidence="1">
    <location>
        <begin position="24"/>
        <end position="797"/>
    </location>
</feature>
<dbReference type="Pfam" id="PF21544">
    <property type="entry name" value="PorZ_N_b_propeller"/>
    <property type="match status" value="1"/>
</dbReference>
<dbReference type="EMBL" id="JACXAC010000002">
    <property type="protein sequence ID" value="MBD2721378.1"/>
    <property type="molecule type" value="Genomic_DNA"/>
</dbReference>
<organism evidence="3 4">
    <name type="scientific">Hymenobacter armeniacus</name>
    <dbReference type="NCBI Taxonomy" id="2771358"/>
    <lineage>
        <taxon>Bacteria</taxon>
        <taxon>Pseudomonadati</taxon>
        <taxon>Bacteroidota</taxon>
        <taxon>Cytophagia</taxon>
        <taxon>Cytophagales</taxon>
        <taxon>Hymenobacteraceae</taxon>
        <taxon>Hymenobacter</taxon>
    </lineage>
</organism>
<proteinExistence type="predicted"/>
<gene>
    <name evidence="3" type="ORF">IC234_04505</name>
</gene>
<keyword evidence="1" id="KW-0732">Signal</keyword>
<accession>A0ABR8JR12</accession>
<evidence type="ECO:0000313" key="3">
    <source>
        <dbReference type="EMBL" id="MBD2721378.1"/>
    </source>
</evidence>
<dbReference type="InterPro" id="IPR015943">
    <property type="entry name" value="WD40/YVTN_repeat-like_dom_sf"/>
</dbReference>
<evidence type="ECO:0000259" key="2">
    <source>
        <dbReference type="Pfam" id="PF21544"/>
    </source>
</evidence>
<reference evidence="3 4" key="1">
    <citation type="submission" date="2020-09" db="EMBL/GenBank/DDBJ databases">
        <authorList>
            <person name="Kim M.K."/>
        </authorList>
    </citation>
    <scope>NUCLEOTIDE SEQUENCE [LARGE SCALE GENOMIC DNA]</scope>
    <source>
        <strain evidence="3 4">BT189</strain>
    </source>
</reference>
<sequence length="797" mass="84606">MTHLFRSLLALAGLLLLAGSSQAQTVGYGDWQLHLPSNRPLRLADAGDRVYVATENAFYFFDKKLNTSQVLSQRDGLNGVNVAALAYDSVSKQTVLAYRDANIDILQANGRVRNISDVLRKSIQGTKDINQVSIGAGKAYVSTSFGLLAIDLTKLEISDTYSNIGPGGAVVNVYDAAVAGGALYAATSVGLLRGSLSQNLLDYRNWTLYQPVLPGTATQRVYHFVATDAGQVYAAVEGSGSSVYKYVPAANPTAATWQPVAGTGAGQYRSLRSSSVGLLIVDDQAGVRLLGRSGAVTTVVPPAAGSSFIQDAVRSRDGNYYVANYSLGLQRVAPGVGKTSEFFVANGPETGTSFGLLADARSNKVNVFTGGYSERYQPNGAKNGFYEYAGGQWTNYTAKAFPSLTAFPNPTSPVRGTRTPDGTLYVATYGGGLLEWRGPGDFRRFGENSPAGSPLLGTFSSNPNRVEITDVAATPEGKVWVVNRHLENNGRSGLSIFDPATTTWQVIPYTFGFDALERIALDDNGYAWVSVSRKTDASSVGGPAIGLYAVDPNPTSPNAPRLFNTSSGLPDNQIYELAKDRRGYIWAATIKGVAYFREPEGPFATTNGFSQPLVTRGEGTGYNALYSEAVRALAVDGADRKWFGTDRGLWLFSPDADEALLHFTTANSPLPSDRIIDVKVNDKTGEVWVATDGGVVSFRGTATVTEGDVKCSAVFPNPVRPEFAGTLGISGLANNAVVKITDVAGHLVYATKAAGGTVTWNLTNPEGQRVRSGVYLVLSTDADGKNGCVSKVAVLSK</sequence>
<protein>
    <recommendedName>
        <fullName evidence="2">PorZ N-terminal beta-propeller domain-containing protein</fullName>
    </recommendedName>
</protein>
<dbReference type="InterPro" id="IPR048954">
    <property type="entry name" value="PorZ_N"/>
</dbReference>